<organism evidence="1">
    <name type="scientific">Arion vulgaris</name>
    <dbReference type="NCBI Taxonomy" id="1028688"/>
    <lineage>
        <taxon>Eukaryota</taxon>
        <taxon>Metazoa</taxon>
        <taxon>Spiralia</taxon>
        <taxon>Lophotrochozoa</taxon>
        <taxon>Mollusca</taxon>
        <taxon>Gastropoda</taxon>
        <taxon>Heterobranchia</taxon>
        <taxon>Euthyneura</taxon>
        <taxon>Panpulmonata</taxon>
        <taxon>Eupulmonata</taxon>
        <taxon>Stylommatophora</taxon>
        <taxon>Helicina</taxon>
        <taxon>Arionoidea</taxon>
        <taxon>Arionidae</taxon>
        <taxon>Arion</taxon>
    </lineage>
</organism>
<sequence>HFDLEAFTKKLCNVSIEKLVSELTSFQGFNRLHTIVSGNVNSTINTTALLQKADLVFSSLEYYYSN</sequence>
<feature type="non-terminal residue" evidence="1">
    <location>
        <position position="66"/>
    </location>
</feature>
<proteinExistence type="predicted"/>
<dbReference type="EMBL" id="HACG01003579">
    <property type="protein sequence ID" value="CEK50444.1"/>
    <property type="molecule type" value="Transcribed_RNA"/>
</dbReference>
<protein>
    <submittedName>
        <fullName evidence="1">Uncharacterized protein</fullName>
    </submittedName>
</protein>
<name>A0A0B6Y2W5_9EUPU</name>
<reference evidence="1" key="1">
    <citation type="submission" date="2014-12" db="EMBL/GenBank/DDBJ databases">
        <title>Insight into the proteome of Arion vulgaris.</title>
        <authorList>
            <person name="Aradska J."/>
            <person name="Bulat T."/>
            <person name="Smidak R."/>
            <person name="Sarate P."/>
            <person name="Gangsoo J."/>
            <person name="Sialana F."/>
            <person name="Bilban M."/>
            <person name="Lubec G."/>
        </authorList>
    </citation>
    <scope>NUCLEOTIDE SEQUENCE</scope>
    <source>
        <tissue evidence="1">Skin</tissue>
    </source>
</reference>
<feature type="non-terminal residue" evidence="1">
    <location>
        <position position="1"/>
    </location>
</feature>
<evidence type="ECO:0000313" key="1">
    <source>
        <dbReference type="EMBL" id="CEK50444.1"/>
    </source>
</evidence>
<accession>A0A0B6Y2W5</accession>
<gene>
    <name evidence="1" type="primary">ORF10784</name>
</gene>
<dbReference type="AlphaFoldDB" id="A0A0B6Y2W5"/>